<dbReference type="EMBL" id="CABD030012572">
    <property type="status" value="NOT_ANNOTATED_CDS"/>
    <property type="molecule type" value="Genomic_DNA"/>
</dbReference>
<dbReference type="Bgee" id="ENSGGOG00000037807">
    <property type="expression patterns" value="Expressed in liver and 6 other cell types or tissues"/>
</dbReference>
<keyword evidence="2" id="KW-1185">Reference proteome</keyword>
<protein>
    <submittedName>
        <fullName evidence="1">Uncharacterized protein</fullName>
    </submittedName>
</protein>
<accession>G3RF51</accession>
<evidence type="ECO:0000313" key="1">
    <source>
        <dbReference type="Ensembl" id="ENSGGOP00000014208.3"/>
    </source>
</evidence>
<dbReference type="GeneTree" id="ENSGT00940000157344"/>
<reference evidence="1 2" key="2">
    <citation type="journal article" date="2012" name="Nature">
        <title>Insights into hominid evolution from the gorilla genome sequence.</title>
        <authorList>
            <person name="Scally A."/>
            <person name="Dutheil J.Y."/>
            <person name="Hillier L.W."/>
            <person name="Jordan G.E."/>
            <person name="Goodhead I."/>
            <person name="Herrero J."/>
            <person name="Hobolth A."/>
            <person name="Lappalainen T."/>
            <person name="Mailund T."/>
            <person name="Marques-Bonet T."/>
            <person name="McCarthy S."/>
            <person name="Montgomery S.H."/>
            <person name="Schwalie P.C."/>
            <person name="Tang Y.A."/>
            <person name="Ward M.C."/>
            <person name="Xue Y."/>
            <person name="Yngvadottir B."/>
            <person name="Alkan C."/>
            <person name="Andersen L.N."/>
            <person name="Ayub Q."/>
            <person name="Ball E.V."/>
            <person name="Beal K."/>
            <person name="Bradley B.J."/>
            <person name="Chen Y."/>
            <person name="Clee C.M."/>
            <person name="Fitzgerald S."/>
            <person name="Graves T.A."/>
            <person name="Gu Y."/>
            <person name="Heath P."/>
            <person name="Heger A."/>
            <person name="Karakoc E."/>
            <person name="Kolb-Kokocinski A."/>
            <person name="Laird G.K."/>
            <person name="Lunter G."/>
            <person name="Meader S."/>
            <person name="Mort M."/>
            <person name="Mullikin J.C."/>
            <person name="Munch K."/>
            <person name="O'Connor T.D."/>
            <person name="Phillips A.D."/>
            <person name="Prado-Martinez J."/>
            <person name="Rogers A.S."/>
            <person name="Sajjadian S."/>
            <person name="Schmidt D."/>
            <person name="Shaw K."/>
            <person name="Simpson J.T."/>
            <person name="Stenson P.D."/>
            <person name="Turner D.J."/>
            <person name="Vigilant L."/>
            <person name="Vilella A.J."/>
            <person name="Whitener W."/>
            <person name="Zhu B."/>
            <person name="Cooper D.N."/>
            <person name="de Jong P."/>
            <person name="Dermitzakis E.T."/>
            <person name="Eichler E.E."/>
            <person name="Flicek P."/>
            <person name="Goldman N."/>
            <person name="Mundy N.I."/>
            <person name="Ning Z."/>
            <person name="Odom D.T."/>
            <person name="Ponting C.P."/>
            <person name="Quail M.A."/>
            <person name="Ryder O.A."/>
            <person name="Searle S.M."/>
            <person name="Warren W.C."/>
            <person name="Wilson R.K."/>
            <person name="Schierup M.H."/>
            <person name="Rogers J."/>
            <person name="Tyler-Smith C."/>
            <person name="Durbin R."/>
        </authorList>
    </citation>
    <scope>NUCLEOTIDE SEQUENCE [LARGE SCALE GENOMIC DNA]</scope>
</reference>
<proteinExistence type="predicted"/>
<dbReference type="AlphaFoldDB" id="G3RF51"/>
<dbReference type="Proteomes" id="UP000001519">
    <property type="component" value="Chromosome 2A"/>
</dbReference>
<dbReference type="Gene3D" id="3.30.530.20">
    <property type="match status" value="1"/>
</dbReference>
<evidence type="ECO:0000313" key="2">
    <source>
        <dbReference type="Proteomes" id="UP000001519"/>
    </source>
</evidence>
<dbReference type="Ensembl" id="ENSGGOT00000014618.3">
    <property type="protein sequence ID" value="ENSGGOP00000014208.3"/>
    <property type="gene ID" value="ENSGGOG00000037807.1"/>
</dbReference>
<organism evidence="1 2">
    <name type="scientific">Gorilla gorilla gorilla</name>
    <name type="common">Western lowland gorilla</name>
    <dbReference type="NCBI Taxonomy" id="9595"/>
    <lineage>
        <taxon>Eukaryota</taxon>
        <taxon>Metazoa</taxon>
        <taxon>Chordata</taxon>
        <taxon>Craniata</taxon>
        <taxon>Vertebrata</taxon>
        <taxon>Euteleostomi</taxon>
        <taxon>Mammalia</taxon>
        <taxon>Eutheria</taxon>
        <taxon>Euarchontoglires</taxon>
        <taxon>Primates</taxon>
        <taxon>Haplorrhini</taxon>
        <taxon>Catarrhini</taxon>
        <taxon>Hominidae</taxon>
        <taxon>Gorilla</taxon>
    </lineage>
</organism>
<dbReference type="eggNOG" id="KOG2936">
    <property type="taxonomic scope" value="Eukaryota"/>
</dbReference>
<name>G3RF51_GORGO</name>
<reference evidence="1" key="4">
    <citation type="submission" date="2025-09" db="UniProtKB">
        <authorList>
            <consortium name="Ensembl"/>
        </authorList>
    </citation>
    <scope>IDENTIFICATION</scope>
</reference>
<dbReference type="InterPro" id="IPR023393">
    <property type="entry name" value="START-like_dom_sf"/>
</dbReference>
<reference evidence="2" key="1">
    <citation type="submission" date="2011-05" db="EMBL/GenBank/DDBJ databases">
        <title>Insights into the evolution of the great apes provided by the gorilla genome.</title>
        <authorList>
            <person name="Scally A."/>
        </authorList>
    </citation>
    <scope>NUCLEOTIDE SEQUENCE [LARGE SCALE GENOMIC DNA]</scope>
</reference>
<sequence>MILPTKAMATQELTVKRKLSGNTLQVQASSPVALGVRIPTVALHMMELFDTTVEQLYSIFTVKDLTNKIIMKWRCRNWSEEHYAMVALNFVPTLGQTELQLKEFLSKEENMKFCWQKQHFEEIKGLLQLTPLNG</sequence>
<reference evidence="1" key="3">
    <citation type="submission" date="2025-08" db="UniProtKB">
        <authorList>
            <consortium name="Ensembl"/>
        </authorList>
    </citation>
    <scope>IDENTIFICATION</scope>
</reference>